<dbReference type="InterPro" id="IPR028092">
    <property type="entry name" value="RD3"/>
</dbReference>
<dbReference type="GeneID" id="113572277"/>
<sequence length="217" mass="25239">MSWFGWNESQYRSPRRQPSEIVTDTLMLELGWQIKEAERLQRERDNEYRRLQTGVDYSWLMSTPRSSYDISPGERLGLEDLCSRVHPSYCGAVIIRFRQVLMENEPEVQEVSGLFRYTLLDELERIQEEREAQRLARQWNNRRSVSLSLLSFKSRMRINPFGSSVGLTSSGHGAEEGGREVHTVCGDVEKGQRQTADRAQRVWSMPDFRHKGINGNV</sequence>
<dbReference type="PANTHER" id="PTHR28489:SF1">
    <property type="entry name" value="PROTEIN RD3"/>
    <property type="match status" value="1"/>
</dbReference>
<reference evidence="1" key="3">
    <citation type="submission" date="2020-05" db="EMBL/GenBank/DDBJ databases">
        <title>Electrophorus electricus (electric eel) genome, fEleEle1, primary haplotype.</title>
        <authorList>
            <person name="Myers G."/>
            <person name="Meyer A."/>
            <person name="Fedrigo O."/>
            <person name="Formenti G."/>
            <person name="Rhie A."/>
            <person name="Tracey A."/>
            <person name="Sims Y."/>
            <person name="Jarvis E.D."/>
        </authorList>
    </citation>
    <scope>NUCLEOTIDE SEQUENCE [LARGE SCALE GENOMIC DNA]</scope>
</reference>
<evidence type="ECO:0000313" key="1">
    <source>
        <dbReference type="Ensembl" id="ENSEEEP00000016349.2"/>
    </source>
</evidence>
<reference evidence="2" key="2">
    <citation type="journal article" date="2017" name="Sci. Adv.">
        <title>A tail of two voltages: Proteomic comparison of the three electric organs of the electric eel.</title>
        <authorList>
            <person name="Traeger L.L."/>
            <person name="Sabat G."/>
            <person name="Barrett-Wilt G.A."/>
            <person name="Wells G.B."/>
            <person name="Sussman M.R."/>
        </authorList>
    </citation>
    <scope>NUCLEOTIDE SEQUENCE [LARGE SCALE GENOMIC DNA]</scope>
</reference>
<accession>A0A4W4EWW5</accession>
<evidence type="ECO:0000313" key="2">
    <source>
        <dbReference type="Proteomes" id="UP000314983"/>
    </source>
</evidence>
<dbReference type="OMA" id="MNFRSRI"/>
<reference evidence="1" key="4">
    <citation type="submission" date="2025-08" db="UniProtKB">
        <authorList>
            <consortium name="Ensembl"/>
        </authorList>
    </citation>
    <scope>IDENTIFICATION</scope>
</reference>
<reference evidence="2" key="1">
    <citation type="journal article" date="2014" name="Science">
        <title>Nonhuman genetics. Genomic basis for the convergent evolution of electric organs.</title>
        <authorList>
            <person name="Gallant J.R."/>
            <person name="Traeger L.L."/>
            <person name="Volkening J.D."/>
            <person name="Moffett H."/>
            <person name="Chen P.H."/>
            <person name="Novina C.D."/>
            <person name="Phillips G.N.Jr."/>
            <person name="Anand R."/>
            <person name="Wells G.B."/>
            <person name="Pinch M."/>
            <person name="Guth R."/>
            <person name="Unguez G.A."/>
            <person name="Albert J.S."/>
            <person name="Zakon H.H."/>
            <person name="Samanta M.P."/>
            <person name="Sussman M.R."/>
        </authorList>
    </citation>
    <scope>NUCLEOTIDE SEQUENCE [LARGE SCALE GENOMIC DNA]</scope>
</reference>
<dbReference type="Ensembl" id="ENSEEET00000016540.2">
    <property type="protein sequence ID" value="ENSEEEP00000016349.2"/>
    <property type="gene ID" value="ENSEEEG00000008088.2"/>
</dbReference>
<dbReference type="Proteomes" id="UP000314983">
    <property type="component" value="Chromosome 3"/>
</dbReference>
<reference evidence="1" key="5">
    <citation type="submission" date="2025-09" db="UniProtKB">
        <authorList>
            <consortium name="Ensembl"/>
        </authorList>
    </citation>
    <scope>IDENTIFICATION</scope>
</reference>
<dbReference type="RefSeq" id="XP_026857496.2">
    <property type="nucleotide sequence ID" value="XM_027001695.2"/>
</dbReference>
<evidence type="ECO:0008006" key="3">
    <source>
        <dbReference type="Google" id="ProtNLM"/>
    </source>
</evidence>
<dbReference type="Pfam" id="PF14473">
    <property type="entry name" value="RD3"/>
    <property type="match status" value="1"/>
</dbReference>
<keyword evidence="2" id="KW-1185">Reference proteome</keyword>
<name>A0A4W4EWW5_ELEEL</name>
<dbReference type="AlphaFoldDB" id="A0A4W4EWW5"/>
<dbReference type="RefSeq" id="XP_026857495.2">
    <property type="nucleotide sequence ID" value="XM_027001694.2"/>
</dbReference>
<proteinExistence type="predicted"/>
<dbReference type="GeneTree" id="ENSGT00390000002089"/>
<dbReference type="PANTHER" id="PTHR28489">
    <property type="entry name" value="RENTINAL DEGENERATION 3-LIKE"/>
    <property type="match status" value="1"/>
</dbReference>
<protein>
    <recommendedName>
        <fullName evidence="3">Retinal degeneration 3, GUCY2D regulator</fullName>
    </recommendedName>
</protein>
<dbReference type="STRING" id="8005.ENSEEEP00000016349"/>
<dbReference type="RefSeq" id="XP_026857494.2">
    <property type="nucleotide sequence ID" value="XM_027001693.2"/>
</dbReference>
<gene>
    <name evidence="1" type="primary">RD3</name>
</gene>
<organism evidence="1 2">
    <name type="scientific">Electrophorus electricus</name>
    <name type="common">Electric eel</name>
    <name type="synonym">Gymnotus electricus</name>
    <dbReference type="NCBI Taxonomy" id="8005"/>
    <lineage>
        <taxon>Eukaryota</taxon>
        <taxon>Metazoa</taxon>
        <taxon>Chordata</taxon>
        <taxon>Craniata</taxon>
        <taxon>Vertebrata</taxon>
        <taxon>Euteleostomi</taxon>
        <taxon>Actinopterygii</taxon>
        <taxon>Neopterygii</taxon>
        <taxon>Teleostei</taxon>
        <taxon>Ostariophysi</taxon>
        <taxon>Gymnotiformes</taxon>
        <taxon>Gymnotoidei</taxon>
        <taxon>Gymnotidae</taxon>
        <taxon>Electrophorus</taxon>
    </lineage>
</organism>